<evidence type="ECO:0000256" key="6">
    <source>
        <dbReference type="ARBA" id="ARBA00023136"/>
    </source>
</evidence>
<dbReference type="SUPFAM" id="SSF52540">
    <property type="entry name" value="P-loop containing nucleoside triphosphate hydrolases"/>
    <property type="match status" value="1"/>
</dbReference>
<comment type="subcellular location">
    <subcellularLocation>
        <location evidence="1">Cell membrane</location>
        <topology evidence="1">Multi-pass membrane protein</topology>
    </subcellularLocation>
</comment>
<evidence type="ECO:0000256" key="5">
    <source>
        <dbReference type="ARBA" id="ARBA00022989"/>
    </source>
</evidence>
<dbReference type="PANTHER" id="PTHR37937">
    <property type="entry name" value="CONJUGATIVE TRANSFER: DNA TRANSPORT"/>
    <property type="match status" value="1"/>
</dbReference>
<name>A0A918VRV7_9ACTN</name>
<organism evidence="8 9">
    <name type="scientific">Streptomyces echinoruber</name>
    <dbReference type="NCBI Taxonomy" id="68898"/>
    <lineage>
        <taxon>Bacteria</taxon>
        <taxon>Bacillati</taxon>
        <taxon>Actinomycetota</taxon>
        <taxon>Actinomycetes</taxon>
        <taxon>Kitasatosporales</taxon>
        <taxon>Streptomycetaceae</taxon>
        <taxon>Streptomyces</taxon>
    </lineage>
</organism>
<comment type="similarity">
    <text evidence="2">Belongs to the VirD4/TraG family.</text>
</comment>
<dbReference type="Gene3D" id="3.40.50.300">
    <property type="entry name" value="P-loop containing nucleotide triphosphate hydrolases"/>
    <property type="match status" value="1"/>
</dbReference>
<evidence type="ECO:0000313" key="8">
    <source>
        <dbReference type="EMBL" id="GHA19064.1"/>
    </source>
</evidence>
<dbReference type="InterPro" id="IPR032689">
    <property type="entry name" value="TraG-D_C"/>
</dbReference>
<evidence type="ECO:0000256" key="2">
    <source>
        <dbReference type="ARBA" id="ARBA00008806"/>
    </source>
</evidence>
<reference evidence="8" key="2">
    <citation type="submission" date="2020-09" db="EMBL/GenBank/DDBJ databases">
        <authorList>
            <person name="Sun Q."/>
            <person name="Ohkuma M."/>
        </authorList>
    </citation>
    <scope>NUCLEOTIDE SEQUENCE</scope>
    <source>
        <strain evidence="8">JCM 5016</strain>
    </source>
</reference>
<comment type="caution">
    <text evidence="8">The sequence shown here is derived from an EMBL/GenBank/DDBJ whole genome shotgun (WGS) entry which is preliminary data.</text>
</comment>
<feature type="domain" description="TraD/TraG TraM recognition site" evidence="7">
    <location>
        <begin position="292"/>
        <end position="412"/>
    </location>
</feature>
<dbReference type="RefSeq" id="WP_190061215.1">
    <property type="nucleotide sequence ID" value="NZ_BMWH01000060.1"/>
</dbReference>
<keyword evidence="6" id="KW-0472">Membrane</keyword>
<dbReference type="PANTHER" id="PTHR37937:SF1">
    <property type="entry name" value="CONJUGATIVE TRANSFER: DNA TRANSPORT"/>
    <property type="match status" value="1"/>
</dbReference>
<sequence>MHRPRSLDPLDFGYPLGVSRRPRGVRLWSRADKACRVIGPMGSGKTMRFFAPTIRRWRGPVLATSTKPDLVELTLDARRRGDRPVLVFDPQNIVPSLPRLRWSPIDGAEETEVAMMRAKGFVAGSRTPGTTTQSSEGSVFYKGQAAKVLAALLHAAALDGARLPDVLRWARKLTDPAPLSILSTHPGAGPGWAEMLRTSTTGDSRTVGNTAVTLEAALEPFLHRSVLDALEGDDEEPTDFRALLDAGGTVYLLGKDSEVNSVAPLTTAIAEDLLDLAEAHAVASPAGRLDPPLLAALDEAANIAPIPSLRQRVADGRGRGITVIYGLQGWASARARFGEDTANELASYTNNVVVFGGAKDPTFLKEMSDLCGQVERPRTTRTTTHGGRGGESTATHMALETVLRSDEIKALPEGRALVLADNLPPVITRLDGMWTWSCWPEIEARVRDLRRANEAVRVGRPS</sequence>
<evidence type="ECO:0000256" key="1">
    <source>
        <dbReference type="ARBA" id="ARBA00004651"/>
    </source>
</evidence>
<dbReference type="InterPro" id="IPR027417">
    <property type="entry name" value="P-loop_NTPase"/>
</dbReference>
<dbReference type="EMBL" id="BMWH01000060">
    <property type="protein sequence ID" value="GHA19064.1"/>
    <property type="molecule type" value="Genomic_DNA"/>
</dbReference>
<dbReference type="Pfam" id="PF02534">
    <property type="entry name" value="T4SS-DNA_transf"/>
    <property type="match status" value="1"/>
</dbReference>
<dbReference type="CDD" id="cd01127">
    <property type="entry name" value="TrwB_TraG_TraD_VirD4"/>
    <property type="match status" value="1"/>
</dbReference>
<keyword evidence="3" id="KW-1003">Cell membrane</keyword>
<dbReference type="InterPro" id="IPR003688">
    <property type="entry name" value="TraG/VirD4"/>
</dbReference>
<accession>A0A918VRV7</accession>
<dbReference type="Pfam" id="PF12696">
    <property type="entry name" value="TraG-D_C"/>
    <property type="match status" value="1"/>
</dbReference>
<dbReference type="AlphaFoldDB" id="A0A918VRV7"/>
<evidence type="ECO:0000256" key="3">
    <source>
        <dbReference type="ARBA" id="ARBA00022475"/>
    </source>
</evidence>
<reference evidence="8" key="1">
    <citation type="journal article" date="2014" name="Int. J. Syst. Evol. Microbiol.">
        <title>Complete genome sequence of Corynebacterium casei LMG S-19264T (=DSM 44701T), isolated from a smear-ripened cheese.</title>
        <authorList>
            <consortium name="US DOE Joint Genome Institute (JGI-PGF)"/>
            <person name="Walter F."/>
            <person name="Albersmeier A."/>
            <person name="Kalinowski J."/>
            <person name="Ruckert C."/>
        </authorList>
    </citation>
    <scope>NUCLEOTIDE SEQUENCE</scope>
    <source>
        <strain evidence="8">JCM 5016</strain>
    </source>
</reference>
<keyword evidence="9" id="KW-1185">Reference proteome</keyword>
<evidence type="ECO:0000313" key="9">
    <source>
        <dbReference type="Proteomes" id="UP000623010"/>
    </source>
</evidence>
<dbReference type="GO" id="GO:0005886">
    <property type="term" value="C:plasma membrane"/>
    <property type="evidence" value="ECO:0007669"/>
    <property type="project" value="UniProtKB-SubCell"/>
</dbReference>
<dbReference type="InterPro" id="IPR051539">
    <property type="entry name" value="T4SS-coupling_protein"/>
</dbReference>
<keyword evidence="5" id="KW-1133">Transmembrane helix</keyword>
<dbReference type="Proteomes" id="UP000623010">
    <property type="component" value="Unassembled WGS sequence"/>
</dbReference>
<gene>
    <name evidence="8" type="ORF">GCM10010389_66110</name>
</gene>
<proteinExistence type="inferred from homology"/>
<evidence type="ECO:0000256" key="4">
    <source>
        <dbReference type="ARBA" id="ARBA00022692"/>
    </source>
</evidence>
<protein>
    <recommendedName>
        <fullName evidence="7">TraD/TraG TraM recognition site domain-containing protein</fullName>
    </recommendedName>
</protein>
<evidence type="ECO:0000259" key="7">
    <source>
        <dbReference type="Pfam" id="PF12696"/>
    </source>
</evidence>
<keyword evidence="4" id="KW-0812">Transmembrane</keyword>